<dbReference type="PROSITE" id="PS50110">
    <property type="entry name" value="RESPONSE_REGULATORY"/>
    <property type="match status" value="1"/>
</dbReference>
<evidence type="ECO:0000256" key="16">
    <source>
        <dbReference type="PROSITE-ProRule" id="PRU00169"/>
    </source>
</evidence>
<dbReference type="Pfam" id="PF00158">
    <property type="entry name" value="Sigma54_activat"/>
    <property type="match status" value="1"/>
</dbReference>
<dbReference type="GO" id="GO:0000160">
    <property type="term" value="P:phosphorelay signal transduction system"/>
    <property type="evidence" value="ECO:0007669"/>
    <property type="project" value="UniProtKB-KW"/>
</dbReference>
<protein>
    <recommendedName>
        <fullName evidence="2">DNA-binding transcriptional regulator NtrC</fullName>
    </recommendedName>
    <alternativeName>
        <fullName evidence="14">Nitrogen regulation protein NR(I)</fullName>
    </alternativeName>
    <alternativeName>
        <fullName evidence="15">Nitrogen regulator I</fullName>
    </alternativeName>
</protein>
<dbReference type="SMART" id="SM00382">
    <property type="entry name" value="AAA"/>
    <property type="match status" value="1"/>
</dbReference>
<dbReference type="InterPro" id="IPR001789">
    <property type="entry name" value="Sig_transdc_resp-reg_receiver"/>
</dbReference>
<comment type="caution">
    <text evidence="20">The sequence shown here is derived from an EMBL/GenBank/DDBJ whole genome shotgun (WGS) entry which is preliminary data.</text>
</comment>
<evidence type="ECO:0000256" key="8">
    <source>
        <dbReference type="ARBA" id="ARBA00023012"/>
    </source>
</evidence>
<evidence type="ECO:0000256" key="1">
    <source>
        <dbReference type="ARBA" id="ARBA00004496"/>
    </source>
</evidence>
<keyword evidence="8" id="KW-0902">Two-component regulatory system</keyword>
<gene>
    <name evidence="20" type="ORF">A9299_06215</name>
</gene>
<dbReference type="InterPro" id="IPR002078">
    <property type="entry name" value="Sigma_54_int"/>
</dbReference>
<evidence type="ECO:0000259" key="18">
    <source>
        <dbReference type="PROSITE" id="PS50045"/>
    </source>
</evidence>
<evidence type="ECO:0000256" key="6">
    <source>
        <dbReference type="ARBA" id="ARBA00022741"/>
    </source>
</evidence>
<dbReference type="GO" id="GO:0006355">
    <property type="term" value="P:regulation of DNA-templated transcription"/>
    <property type="evidence" value="ECO:0007669"/>
    <property type="project" value="InterPro"/>
</dbReference>
<dbReference type="Gene3D" id="1.10.10.60">
    <property type="entry name" value="Homeodomain-like"/>
    <property type="match status" value="1"/>
</dbReference>
<dbReference type="SUPFAM" id="SSF46689">
    <property type="entry name" value="Homeodomain-like"/>
    <property type="match status" value="1"/>
</dbReference>
<dbReference type="FunFam" id="3.40.50.2300:FF:000018">
    <property type="entry name" value="DNA-binding transcriptional regulator NtrC"/>
    <property type="match status" value="1"/>
</dbReference>
<evidence type="ECO:0000256" key="10">
    <source>
        <dbReference type="ARBA" id="ARBA00023125"/>
    </source>
</evidence>
<feature type="domain" description="Sigma-54 factor interaction" evidence="18">
    <location>
        <begin position="188"/>
        <end position="417"/>
    </location>
</feature>
<evidence type="ECO:0000256" key="17">
    <source>
        <dbReference type="SAM" id="MobiDB-lite"/>
    </source>
</evidence>
<keyword evidence="10" id="KW-0238">DNA-binding</keyword>
<dbReference type="CDD" id="cd00009">
    <property type="entry name" value="AAA"/>
    <property type="match status" value="1"/>
</dbReference>
<dbReference type="PROSITE" id="PS00675">
    <property type="entry name" value="SIGMA54_INTERACT_1"/>
    <property type="match status" value="1"/>
</dbReference>
<dbReference type="Pfam" id="PF02954">
    <property type="entry name" value="HTH_8"/>
    <property type="match status" value="1"/>
</dbReference>
<dbReference type="GO" id="GO:0043565">
    <property type="term" value="F:sequence-specific DNA binding"/>
    <property type="evidence" value="ECO:0007669"/>
    <property type="project" value="InterPro"/>
</dbReference>
<dbReference type="InterPro" id="IPR025943">
    <property type="entry name" value="Sigma_54_int_dom_ATP-bd_2"/>
</dbReference>
<feature type="compositionally biased region" description="Low complexity" evidence="17">
    <location>
        <begin position="470"/>
        <end position="489"/>
    </location>
</feature>
<keyword evidence="7" id="KW-0067">ATP-binding</keyword>
<evidence type="ECO:0000256" key="7">
    <source>
        <dbReference type="ARBA" id="ARBA00022840"/>
    </source>
</evidence>
<keyword evidence="11" id="KW-0010">Activator</keyword>
<feature type="modified residue" description="4-aspartylphosphate" evidence="16">
    <location>
        <position position="76"/>
    </location>
</feature>
<sequence>MTYTNNKTPTTEPIVWVIDDDQALRMILEDTLTDSGFQVQTFGNAQSAWRLLQDSGQDSQPKIDHSAALPSVIVTDIRMPMMNGLDFSSKIKQAFAQIPVIIMTAHADVQSAVDSYQSGAFDYLPKPFELDDAIAMVKKACLQSQSNQTQKRSKSENYNDSLIRDAQQPPAQKVAVAPEKATTNPSGIIGQSIAMQKVFRAIGRLSHMPMTVLITGESGTGKELIASALHEHSPRKSKPFIALNMAAIPHDLIEAELFGHEKGAFTGATTTRQGRFEQAHGGTLFLDEIGDMPLPTQTRLLRVLANGEFYRVGGLKPIKVDVRIIAATHQNLETLVQQGKFREDLFYRLNVIRLALPSLRERREDIPLLIDFFMQNIAKSMHTSTKTITPSAMHILQSYPWQGNVRQLENTCRWLSVMTTGQTIQPSDLPPEILQAFESQDSTPVTTREPKIHKTHKTHNYQPDTQFETPASDHPSSLPAPSDSPSAISNLSHHSSELPTPLPATTVIPILPASQTGATADWITPLQVWAQQALAEGQYDILQTAYPMFEKCLLEVALAHTAQHKGQAADLLGWGRNTVTRKYQQLIEGRPVKLS</sequence>
<name>A0AA91FNT3_FAUOS</name>
<dbReference type="Gene3D" id="3.40.50.2300">
    <property type="match status" value="1"/>
</dbReference>
<evidence type="ECO:0000256" key="9">
    <source>
        <dbReference type="ARBA" id="ARBA00023015"/>
    </source>
</evidence>
<keyword evidence="5 16" id="KW-0597">Phosphoprotein</keyword>
<evidence type="ECO:0000256" key="3">
    <source>
        <dbReference type="ARBA" id="ARBA00022490"/>
    </source>
</evidence>
<evidence type="ECO:0000256" key="2">
    <source>
        <dbReference type="ARBA" id="ARBA00019059"/>
    </source>
</evidence>
<organism evidence="20">
    <name type="scientific">Faucicola osloensis</name>
    <name type="common">Moraxella osloensis</name>
    <dbReference type="NCBI Taxonomy" id="34062"/>
    <lineage>
        <taxon>Bacteria</taxon>
        <taxon>Pseudomonadati</taxon>
        <taxon>Pseudomonadota</taxon>
        <taxon>Gammaproteobacteria</taxon>
        <taxon>Moraxellales</taxon>
        <taxon>Moraxellaceae</taxon>
        <taxon>Faucicola</taxon>
    </lineage>
</organism>
<keyword evidence="3" id="KW-0963">Cytoplasm</keyword>
<dbReference type="SUPFAM" id="SSF52172">
    <property type="entry name" value="CheY-like"/>
    <property type="match status" value="1"/>
</dbReference>
<evidence type="ECO:0000259" key="19">
    <source>
        <dbReference type="PROSITE" id="PS50110"/>
    </source>
</evidence>
<evidence type="ECO:0000256" key="4">
    <source>
        <dbReference type="ARBA" id="ARBA00022491"/>
    </source>
</evidence>
<evidence type="ECO:0000256" key="13">
    <source>
        <dbReference type="ARBA" id="ARBA00023231"/>
    </source>
</evidence>
<keyword evidence="4" id="KW-0678">Repressor</keyword>
<dbReference type="Gene3D" id="1.10.8.60">
    <property type="match status" value="1"/>
</dbReference>
<dbReference type="InterPro" id="IPR003593">
    <property type="entry name" value="AAA+_ATPase"/>
</dbReference>
<evidence type="ECO:0000256" key="11">
    <source>
        <dbReference type="ARBA" id="ARBA00023159"/>
    </source>
</evidence>
<dbReference type="Pfam" id="PF00072">
    <property type="entry name" value="Response_reg"/>
    <property type="match status" value="1"/>
</dbReference>
<feature type="region of interest" description="Disordered" evidence="17">
    <location>
        <begin position="438"/>
        <end position="498"/>
    </location>
</feature>
<reference evidence="20" key="1">
    <citation type="submission" date="2016-06" db="EMBL/GenBank/DDBJ databases">
        <title>Draft genome of Moraxella osloensis CCUG 67237.</title>
        <authorList>
            <person name="Salva-Serra F."/>
            <person name="Engstrom-Jakobsson H."/>
            <person name="Thorell K."/>
            <person name="Gonzales-Siles L."/>
            <person name="Karlsson R."/>
            <person name="Boulund F."/>
            <person name="Engstrand L."/>
            <person name="Kristiansson E."/>
            <person name="Moore E."/>
        </authorList>
    </citation>
    <scope>NUCLEOTIDE SEQUENCE [LARGE SCALE GENOMIC DNA]</scope>
    <source>
        <strain evidence="20">CCUG 67237</strain>
    </source>
</reference>
<dbReference type="PANTHER" id="PTHR32071:SF95">
    <property type="entry name" value="DNA-BINDING TRANSCRIPTIONAL REGULATOR NTRC"/>
    <property type="match status" value="1"/>
</dbReference>
<dbReference type="PANTHER" id="PTHR32071">
    <property type="entry name" value="TRANSCRIPTIONAL REGULATORY PROTEIN"/>
    <property type="match status" value="1"/>
</dbReference>
<keyword evidence="9" id="KW-0805">Transcription regulation</keyword>
<dbReference type="Pfam" id="PF25601">
    <property type="entry name" value="AAA_lid_14"/>
    <property type="match status" value="1"/>
</dbReference>
<comment type="subcellular location">
    <subcellularLocation>
        <location evidence="1">Cytoplasm</location>
    </subcellularLocation>
</comment>
<dbReference type="GO" id="GO:0005737">
    <property type="term" value="C:cytoplasm"/>
    <property type="evidence" value="ECO:0007669"/>
    <property type="project" value="UniProtKB-SubCell"/>
</dbReference>
<dbReference type="PROSITE" id="PS00676">
    <property type="entry name" value="SIGMA54_INTERACT_2"/>
    <property type="match status" value="1"/>
</dbReference>
<keyword evidence="6" id="KW-0547">Nucleotide-binding</keyword>
<dbReference type="InterPro" id="IPR011006">
    <property type="entry name" value="CheY-like_superfamily"/>
</dbReference>
<dbReference type="InterPro" id="IPR009057">
    <property type="entry name" value="Homeodomain-like_sf"/>
</dbReference>
<keyword evidence="13" id="KW-0535">Nitrogen fixation</keyword>
<dbReference type="FunFam" id="3.40.50.300:FF:000006">
    <property type="entry name" value="DNA-binding transcriptional regulator NtrC"/>
    <property type="match status" value="1"/>
</dbReference>
<evidence type="ECO:0000313" key="20">
    <source>
        <dbReference type="EMBL" id="OBX60557.1"/>
    </source>
</evidence>
<feature type="domain" description="Response regulatory" evidence="19">
    <location>
        <begin position="14"/>
        <end position="141"/>
    </location>
</feature>
<accession>A0AA91FNT3</accession>
<evidence type="ECO:0000256" key="15">
    <source>
        <dbReference type="ARBA" id="ARBA00031910"/>
    </source>
</evidence>
<dbReference type="InterPro" id="IPR027417">
    <property type="entry name" value="P-loop_NTPase"/>
</dbReference>
<dbReference type="InterPro" id="IPR002197">
    <property type="entry name" value="HTH_Fis"/>
</dbReference>
<dbReference type="EMBL" id="LZMT01000059">
    <property type="protein sequence ID" value="OBX60557.1"/>
    <property type="molecule type" value="Genomic_DNA"/>
</dbReference>
<dbReference type="PROSITE" id="PS50045">
    <property type="entry name" value="SIGMA54_INTERACT_4"/>
    <property type="match status" value="1"/>
</dbReference>
<evidence type="ECO:0000256" key="12">
    <source>
        <dbReference type="ARBA" id="ARBA00023163"/>
    </source>
</evidence>
<dbReference type="SMART" id="SM00448">
    <property type="entry name" value="REC"/>
    <property type="match status" value="1"/>
</dbReference>
<dbReference type="AlphaFoldDB" id="A0AA91FNT3"/>
<dbReference type="InterPro" id="IPR058031">
    <property type="entry name" value="AAA_lid_NorR"/>
</dbReference>
<evidence type="ECO:0000256" key="14">
    <source>
        <dbReference type="ARBA" id="ARBA00029881"/>
    </source>
</evidence>
<dbReference type="FunFam" id="1.10.8.60:FF:000014">
    <property type="entry name" value="DNA-binding transcriptional regulator NtrC"/>
    <property type="match status" value="1"/>
</dbReference>
<feature type="compositionally biased region" description="Polar residues" evidence="17">
    <location>
        <begin position="460"/>
        <end position="469"/>
    </location>
</feature>
<proteinExistence type="predicted"/>
<dbReference type="SUPFAM" id="SSF52540">
    <property type="entry name" value="P-loop containing nucleoside triphosphate hydrolases"/>
    <property type="match status" value="1"/>
</dbReference>
<dbReference type="InterPro" id="IPR025662">
    <property type="entry name" value="Sigma_54_int_dom_ATP-bd_1"/>
</dbReference>
<keyword evidence="12" id="KW-0804">Transcription</keyword>
<dbReference type="GO" id="GO:0005524">
    <property type="term" value="F:ATP binding"/>
    <property type="evidence" value="ECO:0007669"/>
    <property type="project" value="UniProtKB-KW"/>
</dbReference>
<evidence type="ECO:0000256" key="5">
    <source>
        <dbReference type="ARBA" id="ARBA00022553"/>
    </source>
</evidence>
<dbReference type="Gene3D" id="3.40.50.300">
    <property type="entry name" value="P-loop containing nucleotide triphosphate hydrolases"/>
    <property type="match status" value="1"/>
</dbReference>